<feature type="compositionally biased region" description="Basic and acidic residues" evidence="1">
    <location>
        <begin position="308"/>
        <end position="318"/>
    </location>
</feature>
<dbReference type="Proteomes" id="UP000708208">
    <property type="component" value="Unassembled WGS sequence"/>
</dbReference>
<feature type="compositionally biased region" description="Polar residues" evidence="1">
    <location>
        <begin position="234"/>
        <end position="244"/>
    </location>
</feature>
<proteinExistence type="predicted"/>
<organism evidence="2 3">
    <name type="scientific">Allacma fusca</name>
    <dbReference type="NCBI Taxonomy" id="39272"/>
    <lineage>
        <taxon>Eukaryota</taxon>
        <taxon>Metazoa</taxon>
        <taxon>Ecdysozoa</taxon>
        <taxon>Arthropoda</taxon>
        <taxon>Hexapoda</taxon>
        <taxon>Collembola</taxon>
        <taxon>Symphypleona</taxon>
        <taxon>Sminthuridae</taxon>
        <taxon>Allacma</taxon>
    </lineage>
</organism>
<keyword evidence="3" id="KW-1185">Reference proteome</keyword>
<evidence type="ECO:0000256" key="1">
    <source>
        <dbReference type="SAM" id="MobiDB-lite"/>
    </source>
</evidence>
<feature type="compositionally biased region" description="Polar residues" evidence="1">
    <location>
        <begin position="30"/>
        <end position="40"/>
    </location>
</feature>
<feature type="compositionally biased region" description="Polar residues" evidence="1">
    <location>
        <begin position="260"/>
        <end position="278"/>
    </location>
</feature>
<comment type="caution">
    <text evidence="2">The sequence shown here is derived from an EMBL/GenBank/DDBJ whole genome shotgun (WGS) entry which is preliminary data.</text>
</comment>
<feature type="compositionally biased region" description="Polar residues" evidence="1">
    <location>
        <begin position="145"/>
        <end position="163"/>
    </location>
</feature>
<feature type="region of interest" description="Disordered" evidence="1">
    <location>
        <begin position="229"/>
        <end position="330"/>
    </location>
</feature>
<evidence type="ECO:0000313" key="2">
    <source>
        <dbReference type="EMBL" id="CAG7734784.1"/>
    </source>
</evidence>
<protein>
    <submittedName>
        <fullName evidence="2">Uncharacterized protein</fullName>
    </submittedName>
</protein>
<gene>
    <name evidence="2" type="ORF">AFUS01_LOCUS23154</name>
</gene>
<sequence>MPRKNRKSVGTMPSLVAEDVEVSREKNSHSNEGMSVSNRKGNGHGNDGLDTLCDTLYGKVAELMNAKIEDMEKRINNKIERNNQSHGNEVSVPGDANVGFRRCHSDGEATNLSESTPVGRFANFNRFNIDSNSGNDRQGCVNGRVGQSQVNPNPQNNGRRSTFDWNRGYSSEFQPQINNRGNNNVSAVGLEPSLEYRVANGSDSSLQNKIVPEIRQSSFDQYGAHHHKIVTGVKGNNPTTSDYDQNWRKGRENGHRHNFQRSNSPYPGKNAENSQSNAGVGFFQPGQDSNRPVAGQSVQNGGQGGGSRSRDNSAERRVHFSGNDKPLNRQ</sequence>
<feature type="region of interest" description="Disordered" evidence="1">
    <location>
        <begin position="129"/>
        <end position="163"/>
    </location>
</feature>
<evidence type="ECO:0000313" key="3">
    <source>
        <dbReference type="Proteomes" id="UP000708208"/>
    </source>
</evidence>
<feature type="compositionally biased region" description="Basic and acidic residues" evidence="1">
    <location>
        <begin position="245"/>
        <end position="255"/>
    </location>
</feature>
<dbReference type="EMBL" id="CAJVCH010276370">
    <property type="protein sequence ID" value="CAG7734784.1"/>
    <property type="molecule type" value="Genomic_DNA"/>
</dbReference>
<feature type="region of interest" description="Disordered" evidence="1">
    <location>
        <begin position="1"/>
        <end position="43"/>
    </location>
</feature>
<name>A0A8J2KGI5_9HEXA</name>
<dbReference type="AlphaFoldDB" id="A0A8J2KGI5"/>
<accession>A0A8J2KGI5</accession>
<reference evidence="2" key="1">
    <citation type="submission" date="2021-06" db="EMBL/GenBank/DDBJ databases">
        <authorList>
            <person name="Hodson N. C."/>
            <person name="Mongue J. A."/>
            <person name="Jaron S. K."/>
        </authorList>
    </citation>
    <scope>NUCLEOTIDE SEQUENCE</scope>
</reference>